<gene>
    <name evidence="2" type="ORF">IF1G_00836</name>
</gene>
<name>A0A545VGQ7_9HYPO</name>
<reference evidence="2 3" key="1">
    <citation type="journal article" date="2019" name="Appl. Microbiol. Biotechnol.">
        <title>Genome sequence of Isaria javanica and comparative genome analysis insights into family S53 peptidase evolution in fungal entomopathogens.</title>
        <authorList>
            <person name="Lin R."/>
            <person name="Zhang X."/>
            <person name="Xin B."/>
            <person name="Zou M."/>
            <person name="Gao Y."/>
            <person name="Qin F."/>
            <person name="Hu Q."/>
            <person name="Xie B."/>
            <person name="Cheng X."/>
        </authorList>
    </citation>
    <scope>NUCLEOTIDE SEQUENCE [LARGE SCALE GENOMIC DNA]</scope>
    <source>
        <strain evidence="2 3">IJ1G</strain>
    </source>
</reference>
<feature type="region of interest" description="Disordered" evidence="1">
    <location>
        <begin position="64"/>
        <end position="94"/>
    </location>
</feature>
<accession>A0A545VGQ7</accession>
<feature type="compositionally biased region" description="Basic and acidic residues" evidence="1">
    <location>
        <begin position="150"/>
        <end position="161"/>
    </location>
</feature>
<dbReference type="EMBL" id="SPUK01000001">
    <property type="protein sequence ID" value="TQW00905.1"/>
    <property type="molecule type" value="Genomic_DNA"/>
</dbReference>
<sequence length="184" mass="20573">MRQSRSIFLKESYTSRRPVDPFFSTGGCVAARQSQKNDSSPAPTHDPVRQVRRSDNEAHLLRRASASSTQTGKTLFPFLDEKREKKKTLPPRYNGRSGSTLRGFFFYPGLPARLGKTPPCTARTILLFSLVLSRWIIDKDAGLTGAAGGRDAERMQREMQRGGDASKNVPSSLRTRQFIAQSIR</sequence>
<evidence type="ECO:0000313" key="2">
    <source>
        <dbReference type="EMBL" id="TQW00905.1"/>
    </source>
</evidence>
<organism evidence="2 3">
    <name type="scientific">Cordyceps javanica</name>
    <dbReference type="NCBI Taxonomy" id="43265"/>
    <lineage>
        <taxon>Eukaryota</taxon>
        <taxon>Fungi</taxon>
        <taxon>Dikarya</taxon>
        <taxon>Ascomycota</taxon>
        <taxon>Pezizomycotina</taxon>
        <taxon>Sordariomycetes</taxon>
        <taxon>Hypocreomycetidae</taxon>
        <taxon>Hypocreales</taxon>
        <taxon>Cordycipitaceae</taxon>
        <taxon>Cordyceps</taxon>
    </lineage>
</organism>
<proteinExistence type="predicted"/>
<dbReference type="AlphaFoldDB" id="A0A545VGQ7"/>
<evidence type="ECO:0000256" key="1">
    <source>
        <dbReference type="SAM" id="MobiDB-lite"/>
    </source>
</evidence>
<protein>
    <submittedName>
        <fullName evidence="2">Uncharacterized protein</fullName>
    </submittedName>
</protein>
<keyword evidence="3" id="KW-1185">Reference proteome</keyword>
<evidence type="ECO:0000313" key="3">
    <source>
        <dbReference type="Proteomes" id="UP000315783"/>
    </source>
</evidence>
<feature type="compositionally biased region" description="Polar residues" evidence="1">
    <location>
        <begin position="32"/>
        <end position="42"/>
    </location>
</feature>
<feature type="region of interest" description="Disordered" evidence="1">
    <location>
        <begin position="146"/>
        <end position="169"/>
    </location>
</feature>
<dbReference type="Proteomes" id="UP000315783">
    <property type="component" value="Unassembled WGS sequence"/>
</dbReference>
<comment type="caution">
    <text evidence="2">The sequence shown here is derived from an EMBL/GenBank/DDBJ whole genome shotgun (WGS) entry which is preliminary data.</text>
</comment>
<feature type="region of interest" description="Disordered" evidence="1">
    <location>
        <begin position="24"/>
        <end position="50"/>
    </location>
</feature>